<protein>
    <submittedName>
        <fullName evidence="2">Uncharacterized protein</fullName>
    </submittedName>
</protein>
<dbReference type="EMBL" id="JAUTWS010000069">
    <property type="protein sequence ID" value="MDO9713069.1"/>
    <property type="molecule type" value="Genomic_DNA"/>
</dbReference>
<evidence type="ECO:0000313" key="2">
    <source>
        <dbReference type="EMBL" id="MDO9713069.1"/>
    </source>
</evidence>
<sequence>LRRARGRAVSARASKRLLAALDTDEAPPADLRPVEFGRLVAAGAGMIETVREVFAGTTLLDDESRVRAIVETRHEVEHAWNSAKASFIQIGRALNRLDGMMRTRIERQALKAGFERLFPLSESVANQFRAVAAAIDDGRLPEDACPASYSAAYQVALLEPHELEAAWTRGLVTPTTSRSALIAFRKQLASPNFAQVDVAALQAEARRIDARLERMAAERHTLEARRAEIKRLLSTETS</sequence>
<organism evidence="2 3">
    <name type="scientific">Paracraurococcus lichenis</name>
    <dbReference type="NCBI Taxonomy" id="3064888"/>
    <lineage>
        <taxon>Bacteria</taxon>
        <taxon>Pseudomonadati</taxon>
        <taxon>Pseudomonadota</taxon>
        <taxon>Alphaproteobacteria</taxon>
        <taxon>Acetobacterales</taxon>
        <taxon>Roseomonadaceae</taxon>
        <taxon>Paracraurococcus</taxon>
    </lineage>
</organism>
<gene>
    <name evidence="2" type="ORF">Q7A36_32370</name>
</gene>
<evidence type="ECO:0000256" key="1">
    <source>
        <dbReference type="SAM" id="Coils"/>
    </source>
</evidence>
<dbReference type="Proteomes" id="UP001243009">
    <property type="component" value="Unassembled WGS sequence"/>
</dbReference>
<keyword evidence="1" id="KW-0175">Coiled coil</keyword>
<accession>A0ABT9EAE8</accession>
<comment type="caution">
    <text evidence="2">The sequence shown here is derived from an EMBL/GenBank/DDBJ whole genome shotgun (WGS) entry which is preliminary data.</text>
</comment>
<evidence type="ECO:0000313" key="3">
    <source>
        <dbReference type="Proteomes" id="UP001243009"/>
    </source>
</evidence>
<keyword evidence="3" id="KW-1185">Reference proteome</keyword>
<name>A0ABT9EAE8_9PROT</name>
<feature type="coiled-coil region" evidence="1">
    <location>
        <begin position="198"/>
        <end position="232"/>
    </location>
</feature>
<feature type="non-terminal residue" evidence="2">
    <location>
        <position position="1"/>
    </location>
</feature>
<proteinExistence type="predicted"/>
<dbReference type="RefSeq" id="WP_305107930.1">
    <property type="nucleotide sequence ID" value="NZ_JAUTWS010000069.1"/>
</dbReference>
<reference evidence="2 3" key="1">
    <citation type="submission" date="2023-08" db="EMBL/GenBank/DDBJ databases">
        <title>The draft genome sequence of Paracraurococcus sp. LOR1-02.</title>
        <authorList>
            <person name="Kingkaew E."/>
            <person name="Tanasupawat S."/>
        </authorList>
    </citation>
    <scope>NUCLEOTIDE SEQUENCE [LARGE SCALE GENOMIC DNA]</scope>
    <source>
        <strain evidence="2 3">LOR1-02</strain>
    </source>
</reference>